<reference evidence="2" key="2">
    <citation type="submission" date="2017-01" db="EMBL/GenBank/DDBJ databases">
        <authorList>
            <person name="Mah S.A."/>
            <person name="Swanson W.J."/>
            <person name="Moy G.W."/>
            <person name="Vacquier V.D."/>
        </authorList>
    </citation>
    <scope>NUCLEOTIDE SEQUENCE</scope>
    <source>
        <strain evidence="2">ALG-7-W6</strain>
    </source>
</reference>
<name>A0A1R0GQD2_9FUNG</name>
<dbReference type="InterPro" id="IPR005269">
    <property type="entry name" value="LOG"/>
</dbReference>
<dbReference type="SUPFAM" id="SSF102405">
    <property type="entry name" value="MCP/YpsA-like"/>
    <property type="match status" value="1"/>
</dbReference>
<dbReference type="PANTHER" id="PTHR31223">
    <property type="entry name" value="LOG FAMILY PROTEIN YJL055W"/>
    <property type="match status" value="1"/>
</dbReference>
<reference evidence="2 3" key="1">
    <citation type="journal article" date="2016" name="Mol. Biol. Evol.">
        <title>Genome-Wide Survey of Gut Fungi (Harpellales) Reveals the First Horizontally Transferred Ubiquitin Gene from a Mosquito Host.</title>
        <authorList>
            <person name="Wang Y."/>
            <person name="White M.M."/>
            <person name="Kvist S."/>
            <person name="Moncalvo J.M."/>
        </authorList>
    </citation>
    <scope>NUCLEOTIDE SEQUENCE [LARGE SCALE GENOMIC DNA]</scope>
    <source>
        <strain evidence="2 3">ALG-7-W6</strain>
    </source>
</reference>
<evidence type="ECO:0000313" key="3">
    <source>
        <dbReference type="Proteomes" id="UP000187455"/>
    </source>
</evidence>
<comment type="caution">
    <text evidence="2">The sequence shown here is derived from an EMBL/GenBank/DDBJ whole genome shotgun (WGS) entry which is preliminary data.</text>
</comment>
<gene>
    <name evidence="2" type="ORF">AYI68_g6857</name>
    <name evidence="1" type="ORF">AYI68_g7235</name>
</gene>
<dbReference type="EMBL" id="LSSL01005669">
    <property type="protein sequence ID" value="OLY78710.1"/>
    <property type="molecule type" value="Genomic_DNA"/>
</dbReference>
<evidence type="ECO:0000313" key="1">
    <source>
        <dbReference type="EMBL" id="OLY78710.1"/>
    </source>
</evidence>
<evidence type="ECO:0000313" key="2">
    <source>
        <dbReference type="EMBL" id="OLY79084.1"/>
    </source>
</evidence>
<sequence length="205" mass="21962">MLNKGDYICVFCASKVPEDPELGHAAEDLGRLIAENGYNLVYGGGGRGLMGLVAKGAYQAGSHVLGVIPEALSTEESSVSEDSFVGGKGSISTIMVKDMHSRKRIMADKCSAFVSLPGGYGTFEELLEITTWSILGIHNKPIVILNFNGFYDPLVKLFENSVQSGFISDGNMKIASFCDSVGDVLASIDSYVAPETRFNLDWSTS</sequence>
<dbReference type="GO" id="GO:0016799">
    <property type="term" value="F:hydrolase activity, hydrolyzing N-glycosyl compounds"/>
    <property type="evidence" value="ECO:0007669"/>
    <property type="project" value="TreeGrafter"/>
</dbReference>
<dbReference type="EMBL" id="LSSL01005003">
    <property type="protein sequence ID" value="OLY79084.1"/>
    <property type="molecule type" value="Genomic_DNA"/>
</dbReference>
<dbReference type="NCBIfam" id="TIGR00730">
    <property type="entry name" value="Rossman fold protein, TIGR00730 family"/>
    <property type="match status" value="1"/>
</dbReference>
<dbReference type="STRING" id="133383.A0A1R0GQD2"/>
<dbReference type="AlphaFoldDB" id="A0A1R0GQD2"/>
<dbReference type="Pfam" id="PF03641">
    <property type="entry name" value="Lysine_decarbox"/>
    <property type="match status" value="1"/>
</dbReference>
<dbReference type="GO" id="GO:0009691">
    <property type="term" value="P:cytokinin biosynthetic process"/>
    <property type="evidence" value="ECO:0007669"/>
    <property type="project" value="InterPro"/>
</dbReference>
<keyword evidence="3" id="KW-1185">Reference proteome</keyword>
<proteinExistence type="predicted"/>
<protein>
    <submittedName>
        <fullName evidence="2">LOG family protein</fullName>
    </submittedName>
</protein>
<accession>A0A1R0GQD2</accession>
<dbReference type="PANTHER" id="PTHR31223:SF70">
    <property type="entry name" value="LOG FAMILY PROTEIN YJL055W"/>
    <property type="match status" value="1"/>
</dbReference>
<dbReference type="InterPro" id="IPR031100">
    <property type="entry name" value="LOG_fam"/>
</dbReference>
<dbReference type="GO" id="GO:0005829">
    <property type="term" value="C:cytosol"/>
    <property type="evidence" value="ECO:0007669"/>
    <property type="project" value="TreeGrafter"/>
</dbReference>
<dbReference type="Proteomes" id="UP000187455">
    <property type="component" value="Unassembled WGS sequence"/>
</dbReference>
<dbReference type="Gene3D" id="3.40.50.450">
    <property type="match status" value="1"/>
</dbReference>
<dbReference type="OrthoDB" id="414463at2759"/>
<organism evidence="2 3">
    <name type="scientific">Smittium mucronatum</name>
    <dbReference type="NCBI Taxonomy" id="133383"/>
    <lineage>
        <taxon>Eukaryota</taxon>
        <taxon>Fungi</taxon>
        <taxon>Fungi incertae sedis</taxon>
        <taxon>Zoopagomycota</taxon>
        <taxon>Kickxellomycotina</taxon>
        <taxon>Harpellomycetes</taxon>
        <taxon>Harpellales</taxon>
        <taxon>Legeriomycetaceae</taxon>
        <taxon>Smittium</taxon>
    </lineage>
</organism>